<dbReference type="Proteomes" id="UP001519343">
    <property type="component" value="Unassembled WGS sequence"/>
</dbReference>
<sequence>MDYLHQHPVKLDTMEGMLSQIQDGDTVAIGGFWFVRIPVALVDGLVKKGVKNLTVLTHCSGLALDQLIAAKLVKKVIFSFASMDLFGLSPFFRKAIENGEIEWEEWTALQMTQALEAGRQNVPYLPLKPPVGSGFHEETDYYKVMECPFTGETLGLMRGFQPDVALIHAQKADEKGNIQILGSQGMDRLLIGASKQTFVSVEEIVPEGKLDADPRGVIIPHFLINRICQVSGGAYPSSCLPYYIADYWQLQHAMQTAKMDQNYHQIQQPDGEVLGDRLGKLKRFTKIEIKQFESQLRQSASDSADEEEPFHMDELMACLLAKEVKDGVVSTVGSNTPLSMVAYLLAKKTHVPNVVLIPFTGLNDIPAYPITLSLAEVFAYQSSSSHWAIEDLWQWLYQKSLVSVEFGSTAQMDQHGRINNSLIRKAERIKVRLPGQAGLADVINFHHNSLFYITRQDQKRMVDVVDFVSGNRHFVTKDERESVHLADGVLKTVTNYGVFELDRTSRQLVLTHIHPGIDLEDVQANTGFALQVSPDLQETTPPSKEQLRLIRKEIDPFGFRKLEFMAGQERLEWIEQILQKEQKLLFGKTLFSLSI</sequence>
<proteinExistence type="inferred from homology"/>
<gene>
    <name evidence="2" type="ORF">J2Z37_004472</name>
</gene>
<dbReference type="EC" id="2.8.3.12" evidence="2"/>
<dbReference type="Pfam" id="PF01144">
    <property type="entry name" value="CoA_trans"/>
    <property type="match status" value="2"/>
</dbReference>
<evidence type="ECO:0000313" key="3">
    <source>
        <dbReference type="Proteomes" id="UP001519343"/>
    </source>
</evidence>
<comment type="similarity">
    <text evidence="1">Belongs to the 3-oxoacid CoA-transferase subunit B family.</text>
</comment>
<dbReference type="PANTHER" id="PTHR43293">
    <property type="entry name" value="ACETATE COA-TRANSFERASE YDIF"/>
    <property type="match status" value="1"/>
</dbReference>
<dbReference type="SUPFAM" id="SSF100950">
    <property type="entry name" value="NagB/RpiA/CoA transferase-like"/>
    <property type="match status" value="2"/>
</dbReference>
<dbReference type="SMART" id="SM00882">
    <property type="entry name" value="CoA_trans"/>
    <property type="match status" value="1"/>
</dbReference>
<comment type="caution">
    <text evidence="2">The sequence shown here is derived from an EMBL/GenBank/DDBJ whole genome shotgun (WGS) entry which is preliminary data.</text>
</comment>
<reference evidence="2 3" key="1">
    <citation type="submission" date="2021-03" db="EMBL/GenBank/DDBJ databases">
        <title>Genomic Encyclopedia of Type Strains, Phase IV (KMG-IV): sequencing the most valuable type-strain genomes for metagenomic binning, comparative biology and taxonomic classification.</title>
        <authorList>
            <person name="Goeker M."/>
        </authorList>
    </citation>
    <scope>NUCLEOTIDE SEQUENCE [LARGE SCALE GENOMIC DNA]</scope>
    <source>
        <strain evidence="2 3">DSM 24738</strain>
    </source>
</reference>
<dbReference type="RefSeq" id="WP_209812442.1">
    <property type="nucleotide sequence ID" value="NZ_JAGGKT010000021.1"/>
</dbReference>
<dbReference type="PANTHER" id="PTHR43293:SF3">
    <property type="entry name" value="CHOLESTEROL RING-CLEAVING HYDROLASE IPDB SUBUNIT"/>
    <property type="match status" value="1"/>
</dbReference>
<dbReference type="Gene3D" id="3.40.1080.10">
    <property type="entry name" value="Glutaconate Coenzyme A-transferase"/>
    <property type="match status" value="2"/>
</dbReference>
<evidence type="ECO:0000256" key="1">
    <source>
        <dbReference type="ARBA" id="ARBA00007047"/>
    </source>
</evidence>
<name>A0ABS4GWH7_9BACL</name>
<evidence type="ECO:0000313" key="2">
    <source>
        <dbReference type="EMBL" id="MBP1934452.1"/>
    </source>
</evidence>
<accession>A0ABS4GWH7</accession>
<dbReference type="InterPro" id="IPR037171">
    <property type="entry name" value="NagB/RpiA_transferase-like"/>
</dbReference>
<dbReference type="InterPro" id="IPR004165">
    <property type="entry name" value="CoA_trans_fam_I"/>
</dbReference>
<dbReference type="EMBL" id="JAGGKT010000021">
    <property type="protein sequence ID" value="MBP1934452.1"/>
    <property type="molecule type" value="Genomic_DNA"/>
</dbReference>
<protein>
    <submittedName>
        <fullName evidence="2">Glutaconate CoA-transferase subunit A</fullName>
        <ecNumber evidence="2">2.8.3.12</ecNumber>
    </submittedName>
</protein>
<dbReference type="GO" id="GO:0018730">
    <property type="term" value="F:glutaconate CoA-transferase activity"/>
    <property type="evidence" value="ECO:0007669"/>
    <property type="project" value="UniProtKB-EC"/>
</dbReference>
<organism evidence="2 3">
    <name type="scientific">Ammoniphilus resinae</name>
    <dbReference type="NCBI Taxonomy" id="861532"/>
    <lineage>
        <taxon>Bacteria</taxon>
        <taxon>Bacillati</taxon>
        <taxon>Bacillota</taxon>
        <taxon>Bacilli</taxon>
        <taxon>Bacillales</taxon>
        <taxon>Paenibacillaceae</taxon>
        <taxon>Aneurinibacillus group</taxon>
        <taxon>Ammoniphilus</taxon>
    </lineage>
</organism>
<keyword evidence="3" id="KW-1185">Reference proteome</keyword>
<keyword evidence="2" id="KW-0808">Transferase</keyword>